<dbReference type="EMBL" id="LNIX01000008">
    <property type="protein sequence ID" value="OXA51121.1"/>
    <property type="molecule type" value="Genomic_DNA"/>
</dbReference>
<dbReference type="OMA" id="QTAYARE"/>
<proteinExistence type="predicted"/>
<dbReference type="InterPro" id="IPR039902">
    <property type="entry name" value="CCDC148/CCDC112"/>
</dbReference>
<feature type="coiled-coil region" evidence="2">
    <location>
        <begin position="207"/>
        <end position="304"/>
    </location>
</feature>
<evidence type="ECO:0000256" key="1">
    <source>
        <dbReference type="ARBA" id="ARBA00023054"/>
    </source>
</evidence>
<evidence type="ECO:0000313" key="3">
    <source>
        <dbReference type="EMBL" id="OXA51121.1"/>
    </source>
</evidence>
<evidence type="ECO:0000256" key="2">
    <source>
        <dbReference type="SAM" id="Coils"/>
    </source>
</evidence>
<accession>A0A226E2H0</accession>
<dbReference type="OrthoDB" id="448087at2759"/>
<keyword evidence="4" id="KW-1185">Reference proteome</keyword>
<dbReference type="AlphaFoldDB" id="A0A226E2H0"/>
<comment type="caution">
    <text evidence="3">The sequence shown here is derived from an EMBL/GenBank/DDBJ whole genome shotgun (WGS) entry which is preliminary data.</text>
</comment>
<evidence type="ECO:0008006" key="5">
    <source>
        <dbReference type="Google" id="ProtNLM"/>
    </source>
</evidence>
<keyword evidence="1 2" id="KW-0175">Coiled coil</keyword>
<dbReference type="Proteomes" id="UP000198287">
    <property type="component" value="Unassembled WGS sequence"/>
</dbReference>
<name>A0A226E2H0_FOLCA</name>
<evidence type="ECO:0000313" key="4">
    <source>
        <dbReference type="Proteomes" id="UP000198287"/>
    </source>
</evidence>
<organism evidence="3 4">
    <name type="scientific">Folsomia candida</name>
    <name type="common">Springtail</name>
    <dbReference type="NCBI Taxonomy" id="158441"/>
    <lineage>
        <taxon>Eukaryota</taxon>
        <taxon>Metazoa</taxon>
        <taxon>Ecdysozoa</taxon>
        <taxon>Arthropoda</taxon>
        <taxon>Hexapoda</taxon>
        <taxon>Collembola</taxon>
        <taxon>Entomobryomorpha</taxon>
        <taxon>Isotomoidea</taxon>
        <taxon>Isotomidae</taxon>
        <taxon>Proisotominae</taxon>
        <taxon>Folsomia</taxon>
    </lineage>
</organism>
<protein>
    <recommendedName>
        <fullName evidence="5">Coiled-coil domain-containing protein 148</fullName>
    </recommendedName>
</protein>
<reference evidence="3 4" key="1">
    <citation type="submission" date="2015-12" db="EMBL/GenBank/DDBJ databases">
        <title>The genome of Folsomia candida.</title>
        <authorList>
            <person name="Faddeeva A."/>
            <person name="Derks M.F."/>
            <person name="Anvar Y."/>
            <person name="Smit S."/>
            <person name="Van Straalen N."/>
            <person name="Roelofs D."/>
        </authorList>
    </citation>
    <scope>NUCLEOTIDE SEQUENCE [LARGE SCALE GENOMIC DNA]</scope>
    <source>
        <strain evidence="3 4">VU population</strain>
        <tissue evidence="3">Whole body</tissue>
    </source>
</reference>
<gene>
    <name evidence="3" type="ORF">Fcan01_14299</name>
</gene>
<sequence>MKDVQLPFGFPHNLAIPLDPETIKDSDLRSFAESATDDFVLLDGEYSAKMEEITKRLRENWDSLQSSRWTPRDSALLFYIVTALEDGVTPALGEIRVELLRRMFPGVAEEQMTLQKYRLRTKRVWEEKRGAILKDWVRDKDDLTKKVNEGWAMLQKDLTKRLELAKEHRDQIDRTTFWRERLDKLRAEKCARIRRIQVAVEPFEKVVEEKTRLRLEEEERVKKAQRIQLMKFKESQRLKSEQEWRERAKIEMEQEHKKKMQAKQNQGRVAHRHHVLEQKRDAMKEQEKARMEKDKERKMLLEKTKIPVNLTEYPVGNLLADTYSSLLHRRDIVTYDEEEDEMVAFFRSRYNNSFSSEKVLRDRRNRVENKLREAGLLGNDYARQVLLAMEPKPKPHLLSNIQFKEDGN</sequence>
<dbReference type="PANTHER" id="PTHR21549:SF1">
    <property type="entry name" value="COILED-COIL DOMAIN-CONTAINING PROTEIN 148"/>
    <property type="match status" value="1"/>
</dbReference>
<dbReference type="PANTHER" id="PTHR21549">
    <property type="entry name" value="MUTATED IN BLADDER CANCER 1"/>
    <property type="match status" value="1"/>
</dbReference>